<comment type="caution">
    <text evidence="8">The sequence shown here is derived from an EMBL/GenBank/DDBJ whole genome shotgun (WGS) entry which is preliminary data.</text>
</comment>
<dbReference type="GO" id="GO:0003755">
    <property type="term" value="F:peptidyl-prolyl cis-trans isomerase activity"/>
    <property type="evidence" value="ECO:0007669"/>
    <property type="project" value="UniProtKB-UniRule"/>
</dbReference>
<dbReference type="Pfam" id="PF00254">
    <property type="entry name" value="FKBP_C"/>
    <property type="match status" value="1"/>
</dbReference>
<dbReference type="PATRIC" id="fig|70996.4.peg.2778"/>
<keyword evidence="4 5" id="KW-0413">Isomerase</keyword>
<dbReference type="Gene3D" id="3.10.50.40">
    <property type="match status" value="1"/>
</dbReference>
<dbReference type="InterPro" id="IPR046357">
    <property type="entry name" value="PPIase_dom_sf"/>
</dbReference>
<dbReference type="EC" id="5.2.1.8" evidence="6"/>
<evidence type="ECO:0000256" key="1">
    <source>
        <dbReference type="ARBA" id="ARBA00000971"/>
    </source>
</evidence>
<evidence type="ECO:0000256" key="6">
    <source>
        <dbReference type="RuleBase" id="RU003915"/>
    </source>
</evidence>
<dbReference type="Proteomes" id="UP000050277">
    <property type="component" value="Unassembled WGS sequence"/>
</dbReference>
<reference evidence="8 9" key="1">
    <citation type="submission" date="2015-07" db="EMBL/GenBank/DDBJ databases">
        <title>Whole genome sequence of Herpetosiphon geysericola DSM 7119.</title>
        <authorList>
            <person name="Hemp J."/>
            <person name="Ward L.M."/>
            <person name="Pace L.A."/>
            <person name="Fischer W.W."/>
        </authorList>
    </citation>
    <scope>NUCLEOTIDE SEQUENCE [LARGE SCALE GENOMIC DNA]</scope>
    <source>
        <strain evidence="8 9">DSM 7119</strain>
    </source>
</reference>
<proteinExistence type="inferred from homology"/>
<evidence type="ECO:0000313" key="8">
    <source>
        <dbReference type="EMBL" id="KPL87062.1"/>
    </source>
</evidence>
<name>A0A0P6Y3B3_9CHLR</name>
<sequence>MQTTPSGLRYEEQVVGTGAQPKAGQTVIVHYTGTLTNGTKFDSSVDRGEPFEFILGVGQVIKGWDEGLATMNVGGKRKLYIPGDLAYGERGYPGVIPPNAELIFDVELIGVR</sequence>
<dbReference type="PROSITE" id="PS50059">
    <property type="entry name" value="FKBP_PPIASE"/>
    <property type="match status" value="1"/>
</dbReference>
<dbReference type="PANTHER" id="PTHR43811:SF19">
    <property type="entry name" value="39 KDA FK506-BINDING NUCLEAR PROTEIN"/>
    <property type="match status" value="1"/>
</dbReference>
<comment type="similarity">
    <text evidence="2 6">Belongs to the FKBP-type PPIase family.</text>
</comment>
<protein>
    <recommendedName>
        <fullName evidence="6">Peptidyl-prolyl cis-trans isomerase</fullName>
        <ecNumber evidence="6">5.2.1.8</ecNumber>
    </recommendedName>
</protein>
<dbReference type="PANTHER" id="PTHR43811">
    <property type="entry name" value="FKBP-TYPE PEPTIDYL-PROLYL CIS-TRANS ISOMERASE FKPA"/>
    <property type="match status" value="1"/>
</dbReference>
<evidence type="ECO:0000256" key="3">
    <source>
        <dbReference type="ARBA" id="ARBA00023110"/>
    </source>
</evidence>
<dbReference type="SUPFAM" id="SSF54534">
    <property type="entry name" value="FKBP-like"/>
    <property type="match status" value="1"/>
</dbReference>
<gene>
    <name evidence="8" type="ORF">SE18_11270</name>
</gene>
<accession>A0A0P6Y3B3</accession>
<evidence type="ECO:0000256" key="5">
    <source>
        <dbReference type="PROSITE-ProRule" id="PRU00277"/>
    </source>
</evidence>
<evidence type="ECO:0000256" key="2">
    <source>
        <dbReference type="ARBA" id="ARBA00006577"/>
    </source>
</evidence>
<comment type="catalytic activity">
    <reaction evidence="1 5 6">
        <text>[protein]-peptidylproline (omega=180) = [protein]-peptidylproline (omega=0)</text>
        <dbReference type="Rhea" id="RHEA:16237"/>
        <dbReference type="Rhea" id="RHEA-COMP:10747"/>
        <dbReference type="Rhea" id="RHEA-COMP:10748"/>
        <dbReference type="ChEBI" id="CHEBI:83833"/>
        <dbReference type="ChEBI" id="CHEBI:83834"/>
        <dbReference type="EC" id="5.2.1.8"/>
    </reaction>
</comment>
<evidence type="ECO:0000256" key="4">
    <source>
        <dbReference type="ARBA" id="ARBA00023235"/>
    </source>
</evidence>
<dbReference type="InterPro" id="IPR001179">
    <property type="entry name" value="PPIase_FKBP_dom"/>
</dbReference>
<dbReference type="OrthoDB" id="280278at2"/>
<evidence type="ECO:0000313" key="9">
    <source>
        <dbReference type="Proteomes" id="UP000050277"/>
    </source>
</evidence>
<keyword evidence="3 5" id="KW-0697">Rotamase</keyword>
<keyword evidence="9" id="KW-1185">Reference proteome</keyword>
<dbReference type="EMBL" id="LGKP01000019">
    <property type="protein sequence ID" value="KPL87062.1"/>
    <property type="molecule type" value="Genomic_DNA"/>
</dbReference>
<dbReference type="FunFam" id="3.10.50.40:FF:000006">
    <property type="entry name" value="Peptidyl-prolyl cis-trans isomerase"/>
    <property type="match status" value="1"/>
</dbReference>
<dbReference type="STRING" id="70996.SE18_11270"/>
<evidence type="ECO:0000259" key="7">
    <source>
        <dbReference type="PROSITE" id="PS50059"/>
    </source>
</evidence>
<feature type="domain" description="PPIase FKBP-type" evidence="7">
    <location>
        <begin position="24"/>
        <end position="112"/>
    </location>
</feature>
<dbReference type="AlphaFoldDB" id="A0A0P6Y3B3"/>
<organism evidence="8 9">
    <name type="scientific">Herpetosiphon geysericola</name>
    <dbReference type="NCBI Taxonomy" id="70996"/>
    <lineage>
        <taxon>Bacteria</taxon>
        <taxon>Bacillati</taxon>
        <taxon>Chloroflexota</taxon>
        <taxon>Chloroflexia</taxon>
        <taxon>Herpetosiphonales</taxon>
        <taxon>Herpetosiphonaceae</taxon>
        <taxon>Herpetosiphon</taxon>
    </lineage>
</organism>